<evidence type="ECO:0000313" key="5">
    <source>
        <dbReference type="Proteomes" id="UP000611215"/>
    </source>
</evidence>
<accession>A0ABS0EDC4</accession>
<dbReference type="InterPro" id="IPR027268">
    <property type="entry name" value="Peptidase_M4/M1_CTD_sf"/>
</dbReference>
<gene>
    <name evidence="4" type="ORF">ITJ86_00930</name>
</gene>
<evidence type="ECO:0000256" key="1">
    <source>
        <dbReference type="SAM" id="MobiDB-lite"/>
    </source>
</evidence>
<comment type="caution">
    <text evidence="4">The sequence shown here is derived from an EMBL/GenBank/DDBJ whole genome shotgun (WGS) entry which is preliminary data.</text>
</comment>
<dbReference type="InterPro" id="IPR014782">
    <property type="entry name" value="Peptidase_M1_dom"/>
</dbReference>
<dbReference type="SUPFAM" id="SSF55486">
    <property type="entry name" value="Metalloproteases ('zincins'), catalytic domain"/>
    <property type="match status" value="1"/>
</dbReference>
<name>A0ABS0EDC4_9FLAO</name>
<dbReference type="PANTHER" id="PTHR11533:SF174">
    <property type="entry name" value="PUROMYCIN-SENSITIVE AMINOPEPTIDASE-RELATED"/>
    <property type="match status" value="1"/>
</dbReference>
<evidence type="ECO:0000313" key="4">
    <source>
        <dbReference type="EMBL" id="MBF8148438.1"/>
    </source>
</evidence>
<feature type="chain" id="PRO_5046033066" evidence="2">
    <location>
        <begin position="21"/>
        <end position="765"/>
    </location>
</feature>
<feature type="region of interest" description="Disordered" evidence="1">
    <location>
        <begin position="738"/>
        <end position="765"/>
    </location>
</feature>
<feature type="signal peptide" evidence="2">
    <location>
        <begin position="1"/>
        <end position="20"/>
    </location>
</feature>
<dbReference type="RefSeq" id="WP_195869725.1">
    <property type="nucleotide sequence ID" value="NZ_JADOET010000001.1"/>
</dbReference>
<organism evidence="4 5">
    <name type="scientific">Winogradskyella marina</name>
    <dbReference type="NCBI Taxonomy" id="2785530"/>
    <lineage>
        <taxon>Bacteria</taxon>
        <taxon>Pseudomonadati</taxon>
        <taxon>Bacteroidota</taxon>
        <taxon>Flavobacteriia</taxon>
        <taxon>Flavobacteriales</taxon>
        <taxon>Flavobacteriaceae</taxon>
        <taxon>Winogradskyella</taxon>
    </lineage>
</organism>
<dbReference type="CDD" id="cd09604">
    <property type="entry name" value="M1_APN_like"/>
    <property type="match status" value="1"/>
</dbReference>
<dbReference type="PANTHER" id="PTHR11533">
    <property type="entry name" value="PROTEASE M1 ZINC METALLOPROTEASE"/>
    <property type="match status" value="1"/>
</dbReference>
<feature type="domain" description="Peptidase M1 membrane alanine aminopeptidase" evidence="3">
    <location>
        <begin position="413"/>
        <end position="582"/>
    </location>
</feature>
<reference evidence="4 5" key="1">
    <citation type="submission" date="2020-11" db="EMBL/GenBank/DDBJ databases">
        <title>Winogradskyella marina sp. nov., isolated from marine sediment.</title>
        <authorList>
            <person name="Bo J."/>
            <person name="Wang S."/>
            <person name="Song X."/>
            <person name="Du Z."/>
        </authorList>
    </citation>
    <scope>NUCLEOTIDE SEQUENCE [LARGE SCALE GENOMIC DNA]</scope>
    <source>
        <strain evidence="4 5">F6397</strain>
    </source>
</reference>
<dbReference type="EMBL" id="JADOET010000001">
    <property type="protein sequence ID" value="MBF8148438.1"/>
    <property type="molecule type" value="Genomic_DNA"/>
</dbReference>
<protein>
    <submittedName>
        <fullName evidence="4">M1 family metallopeptidase</fullName>
    </submittedName>
</protein>
<feature type="compositionally biased region" description="Basic and acidic residues" evidence="1">
    <location>
        <begin position="750"/>
        <end position="765"/>
    </location>
</feature>
<proteinExistence type="predicted"/>
<dbReference type="InterPro" id="IPR050344">
    <property type="entry name" value="Peptidase_M1_aminopeptidases"/>
</dbReference>
<evidence type="ECO:0000259" key="3">
    <source>
        <dbReference type="Pfam" id="PF01433"/>
    </source>
</evidence>
<keyword evidence="5" id="KW-1185">Reference proteome</keyword>
<evidence type="ECO:0000256" key="2">
    <source>
        <dbReference type="SAM" id="SignalP"/>
    </source>
</evidence>
<dbReference type="Proteomes" id="UP000611215">
    <property type="component" value="Unassembled WGS sequence"/>
</dbReference>
<keyword evidence="2" id="KW-0732">Signal</keyword>
<sequence>MKIFKFFLCALLFASYSAYAQDDVKTERQQGHTNENKFKQLYDEFSTPNVYRTGSGAPGPGYYQQQADYKMDIEIDDENAKLYGDEIITYTNNSPDELKYLWVQLDQNMRAEDSKTPLISGSGIQPATTSSRAVSSYLKAPLDRGFNIEHVKDVNGKDLPHMINRTMMRVELPKVMKTGDKFSFNIKWNYNINNHVTEGGRSGYEYFEENDNRIYVIAQFYPRMAVYNDVEGWQNSQFWGRDEFALPFGDFDVNITVPADHILDGTGHLVNREEVFTKEMMKRYKKAKKSYDEPVMIVTQEEAEKTEKSKSKDKKTWKLSAQMVRDFGFATSRKFLWDMMAVKLETKEVMAVSLYSKEGNPLWGKWSTKTVASTFKSFSRMTFDYPYHKSISVHAPMGMEYPMISFNFGRPDEEGNYSDRTKYGMISVIIHEVGHNWFPMIVNSDERQWTWMDEGLNTFTQYVAEQDFAEWYPEALSPGDKTYPSRRGPAKNIVRYMGGNQDYIAPIMTKGLNTYQFGNNAYGKPATALNILRETVMGRELFDYAFKEYANRWKFKHPTPEDFFRTMEDASAFDLDWFWRGWFYTTDYTDIGIKEVKKFAVTTTPNDNGKRLAERYNRDPNSLVYFIEEGAEGFDDAMKANTSINDLPTVKEYVMDNFTPEEQKTMKTAPKYFYQITFDKPGGLVMPLIVEFTYADGTTTRETYPAQIWRLNDKEVQKAIASDKEIVAIQVDPDLETADVDTTNNSWPREVGESDFDKFKNQVRD</sequence>
<dbReference type="Pfam" id="PF01433">
    <property type="entry name" value="Peptidase_M1"/>
    <property type="match status" value="1"/>
</dbReference>
<dbReference type="Gene3D" id="1.10.390.10">
    <property type="entry name" value="Neutral Protease Domain 2"/>
    <property type="match status" value="1"/>
</dbReference>